<gene>
    <name evidence="1" type="ORF">E3N88_27477</name>
</gene>
<name>A0A5N6MXT8_9ASTR</name>
<reference evidence="1 2" key="1">
    <citation type="submission" date="2019-05" db="EMBL/GenBank/DDBJ databases">
        <title>Mikania micrantha, genome provides insights into the molecular mechanism of rapid growth.</title>
        <authorList>
            <person name="Liu B."/>
        </authorList>
    </citation>
    <scope>NUCLEOTIDE SEQUENCE [LARGE SCALE GENOMIC DNA]</scope>
    <source>
        <strain evidence="1">NLD-2019</strain>
        <tissue evidence="1">Leaf</tissue>
    </source>
</reference>
<accession>A0A5N6MXT8</accession>
<sequence>MAAMVNKVNCCCRVWLYLCHGMHDRWPKRPGLATRWPGMGPRQPDVRRNRCRGRHTMRHLGADFRNNQPIGLQKIQDIYLYAWMAPLMAWVAGVLDNLRAQEVSLFGCKGLYNGAVG</sequence>
<keyword evidence="2" id="KW-1185">Reference proteome</keyword>
<dbReference type="AlphaFoldDB" id="A0A5N6MXT8"/>
<dbReference type="Proteomes" id="UP000326396">
    <property type="component" value="Linkage Group LG4"/>
</dbReference>
<evidence type="ECO:0000313" key="1">
    <source>
        <dbReference type="EMBL" id="KAD4178886.1"/>
    </source>
</evidence>
<comment type="caution">
    <text evidence="1">The sequence shown here is derived from an EMBL/GenBank/DDBJ whole genome shotgun (WGS) entry which is preliminary data.</text>
</comment>
<organism evidence="1 2">
    <name type="scientific">Mikania micrantha</name>
    <name type="common">bitter vine</name>
    <dbReference type="NCBI Taxonomy" id="192012"/>
    <lineage>
        <taxon>Eukaryota</taxon>
        <taxon>Viridiplantae</taxon>
        <taxon>Streptophyta</taxon>
        <taxon>Embryophyta</taxon>
        <taxon>Tracheophyta</taxon>
        <taxon>Spermatophyta</taxon>
        <taxon>Magnoliopsida</taxon>
        <taxon>eudicotyledons</taxon>
        <taxon>Gunneridae</taxon>
        <taxon>Pentapetalae</taxon>
        <taxon>asterids</taxon>
        <taxon>campanulids</taxon>
        <taxon>Asterales</taxon>
        <taxon>Asteraceae</taxon>
        <taxon>Asteroideae</taxon>
        <taxon>Heliantheae alliance</taxon>
        <taxon>Eupatorieae</taxon>
        <taxon>Mikania</taxon>
    </lineage>
</organism>
<proteinExistence type="predicted"/>
<protein>
    <submittedName>
        <fullName evidence="1">Uncharacterized protein</fullName>
    </submittedName>
</protein>
<dbReference type="EMBL" id="SZYD01000014">
    <property type="protein sequence ID" value="KAD4178886.1"/>
    <property type="molecule type" value="Genomic_DNA"/>
</dbReference>
<evidence type="ECO:0000313" key="2">
    <source>
        <dbReference type="Proteomes" id="UP000326396"/>
    </source>
</evidence>